<accession>A0ABD6YYR7</accession>
<proteinExistence type="predicted"/>
<evidence type="ECO:0008006" key="3">
    <source>
        <dbReference type="Google" id="ProtNLM"/>
    </source>
</evidence>
<reference evidence="1 2" key="1">
    <citation type="submission" date="2019-11" db="EMBL/GenBank/DDBJ databases">
        <title>Detection and genome characteristic of a blood enterococcus casselifavus isolate from Zhengzhou,china.</title>
        <authorList>
            <person name="Wen P."/>
        </authorList>
    </citation>
    <scope>NUCLEOTIDE SEQUENCE [LARGE SCALE GENOMIC DNA]</scope>
    <source>
        <strain evidence="1 2">EC291</strain>
    </source>
</reference>
<organism evidence="1 2">
    <name type="scientific">Enterococcus casseliflavus</name>
    <name type="common">Enterococcus flavescens</name>
    <dbReference type="NCBI Taxonomy" id="37734"/>
    <lineage>
        <taxon>Bacteria</taxon>
        <taxon>Bacillati</taxon>
        <taxon>Bacillota</taxon>
        <taxon>Bacilli</taxon>
        <taxon>Lactobacillales</taxon>
        <taxon>Enterococcaceae</taxon>
        <taxon>Enterococcus</taxon>
    </lineage>
</organism>
<dbReference type="RefSeq" id="WP_154694373.1">
    <property type="nucleotide sequence ID" value="NZ_CP046123.1"/>
</dbReference>
<dbReference type="AlphaFoldDB" id="A0ABD6YYR7"/>
<evidence type="ECO:0000313" key="1">
    <source>
        <dbReference type="EMBL" id="QGN29192.1"/>
    </source>
</evidence>
<sequence length="212" mass="24711">MDQILENIRELFASNVSTSKIESYTGITSQNINKYRRGETDIARMSLANAKKINDYYLFLEKDKTFKKNDLDRLDSIFAYDSLDPKVKMLLITRNVDRRAYHPKLEGFHLRYNIDDGFMYSQIHSGVGSGHPVYEFIENQFYIIPTRAYVSQTAGTIIEDVSVTNINPIPKWYLFKLYIDDLDNIGLSLGKVARYEDLTLDKFNSQYERITK</sequence>
<dbReference type="EMBL" id="CP046123">
    <property type="protein sequence ID" value="QGN29192.1"/>
    <property type="molecule type" value="Genomic_DNA"/>
</dbReference>
<gene>
    <name evidence="1" type="ORF">GFU50_06630</name>
</gene>
<evidence type="ECO:0000313" key="2">
    <source>
        <dbReference type="Proteomes" id="UP000422837"/>
    </source>
</evidence>
<name>A0ABD6YYR7_ENTCA</name>
<protein>
    <recommendedName>
        <fullName evidence="3">XRE family transcriptional regulator</fullName>
    </recommendedName>
</protein>
<dbReference type="Proteomes" id="UP000422837">
    <property type="component" value="Chromosome"/>
</dbReference>